<dbReference type="InterPro" id="IPR016197">
    <property type="entry name" value="Chromo-like_dom_sf"/>
</dbReference>
<name>A0A2P4X958_9STRA</name>
<dbReference type="InterPro" id="IPR000953">
    <property type="entry name" value="Chromo/chromo_shadow_dom"/>
</dbReference>
<dbReference type="SUPFAM" id="SSF54160">
    <property type="entry name" value="Chromo domain-like"/>
    <property type="match status" value="1"/>
</dbReference>
<evidence type="ECO:0000313" key="4">
    <source>
        <dbReference type="Proteomes" id="UP000237271"/>
    </source>
</evidence>
<dbReference type="AlphaFoldDB" id="A0A2P4X958"/>
<dbReference type="EMBL" id="NCKW01015663">
    <property type="protein sequence ID" value="POM62094.1"/>
    <property type="molecule type" value="Genomic_DNA"/>
</dbReference>
<feature type="compositionally biased region" description="Low complexity" evidence="1">
    <location>
        <begin position="294"/>
        <end position="305"/>
    </location>
</feature>
<feature type="compositionally biased region" description="Basic residues" evidence="1">
    <location>
        <begin position="279"/>
        <end position="293"/>
    </location>
</feature>
<feature type="region of interest" description="Disordered" evidence="1">
    <location>
        <begin position="263"/>
        <end position="320"/>
    </location>
</feature>
<reference evidence="3 4" key="1">
    <citation type="journal article" date="2017" name="Genome Biol. Evol.">
        <title>Phytophthora megakarya and P. palmivora, closely related causal agents of cacao black pod rot, underwent increases in genome sizes and gene numbers by different mechanisms.</title>
        <authorList>
            <person name="Ali S.S."/>
            <person name="Shao J."/>
            <person name="Lary D.J."/>
            <person name="Kronmiller B."/>
            <person name="Shen D."/>
            <person name="Strem M.D."/>
            <person name="Amoako-Attah I."/>
            <person name="Akrofi A.Y."/>
            <person name="Begoude B.A."/>
            <person name="Ten Hoopen G.M."/>
            <person name="Coulibaly K."/>
            <person name="Kebe B.I."/>
            <person name="Melnick R.L."/>
            <person name="Guiltinan M.J."/>
            <person name="Tyler B.M."/>
            <person name="Meinhardt L.W."/>
            <person name="Bailey B.A."/>
        </authorList>
    </citation>
    <scope>NUCLEOTIDE SEQUENCE [LARGE SCALE GENOMIC DNA]</scope>
    <source>
        <strain evidence="4">sbr112.9</strain>
    </source>
</reference>
<organism evidence="3 4">
    <name type="scientific">Phytophthora palmivora</name>
    <dbReference type="NCBI Taxonomy" id="4796"/>
    <lineage>
        <taxon>Eukaryota</taxon>
        <taxon>Sar</taxon>
        <taxon>Stramenopiles</taxon>
        <taxon>Oomycota</taxon>
        <taxon>Peronosporomycetes</taxon>
        <taxon>Peronosporales</taxon>
        <taxon>Peronosporaceae</taxon>
        <taxon>Phytophthora</taxon>
    </lineage>
</organism>
<keyword evidence="4" id="KW-1185">Reference proteome</keyword>
<protein>
    <recommendedName>
        <fullName evidence="2">Chromo domain-containing protein</fullName>
    </recommendedName>
</protein>
<dbReference type="Proteomes" id="UP000237271">
    <property type="component" value="Unassembled WGS sequence"/>
</dbReference>
<dbReference type="OrthoDB" id="121899at2759"/>
<feature type="domain" description="Chromo" evidence="2">
    <location>
        <begin position="183"/>
        <end position="233"/>
    </location>
</feature>
<gene>
    <name evidence="3" type="ORF">PHPALM_28788</name>
</gene>
<dbReference type="PROSITE" id="PS50013">
    <property type="entry name" value="CHROMO_2"/>
    <property type="match status" value="1"/>
</dbReference>
<sequence length="320" mass="36292">MILEYKISYKDWVYLVPMMQANLNHTAVPSLGNRAPVELFTGLKCPTPLREFYLPDRNELLTVPESDRIDRYLAELRNSIQVMHKAVDDQRLKQRLLNKNRERGENLVNFAEGECILVLTKSTKTSFKPYRVVRADAHSFRVQHLITGEKHDVHASRLKFYADSSPNVTEELLEHVVAQGILLAVDKLKSHRWNAEIGDFEVLVAWQGFENIEDSYEPMEGLAVEIRVLLDNYVTQAGDPQLTKHWRQLGRNRDQRAETAMSGLLTAIEPREPSGSAGKARRRSPGRKRRRNAAHGAAIGAAQQGEDIENEETGASPPVH</sequence>
<evidence type="ECO:0000256" key="1">
    <source>
        <dbReference type="SAM" id="MobiDB-lite"/>
    </source>
</evidence>
<comment type="caution">
    <text evidence="3">The sequence shown here is derived from an EMBL/GenBank/DDBJ whole genome shotgun (WGS) entry which is preliminary data.</text>
</comment>
<accession>A0A2P4X958</accession>
<evidence type="ECO:0000259" key="2">
    <source>
        <dbReference type="PROSITE" id="PS50013"/>
    </source>
</evidence>
<evidence type="ECO:0000313" key="3">
    <source>
        <dbReference type="EMBL" id="POM62094.1"/>
    </source>
</evidence>
<proteinExistence type="predicted"/>